<evidence type="ECO:0000313" key="1">
    <source>
        <dbReference type="EMBL" id="PCD25513.1"/>
    </source>
</evidence>
<accession>A0A2H3GJ01</accession>
<dbReference type="EMBL" id="MABQ02000010">
    <property type="protein sequence ID" value="PCD25513.1"/>
    <property type="molecule type" value="Genomic_DNA"/>
</dbReference>
<protein>
    <submittedName>
        <fullName evidence="1">Uncharacterized protein</fullName>
    </submittedName>
</protein>
<dbReference type="AlphaFoldDB" id="A0A2H3GJ01"/>
<reference evidence="1 2" key="1">
    <citation type="journal article" date="2016" name="Environ. Microbiol.">
        <title>Effector profiles distinguish formae speciales of Fusarium oxysporum.</title>
        <authorList>
            <person name="van Dam P."/>
            <person name="Fokkens L."/>
            <person name="Schmidt S.M."/>
            <person name="Linmans J.H."/>
            <person name="Kistler H.C."/>
            <person name="Ma L.J."/>
            <person name="Rep M."/>
        </authorList>
    </citation>
    <scope>NUCLEOTIDE SEQUENCE [LARGE SCALE GENOMIC DNA]</scope>
    <source>
        <strain evidence="1 2">Forc016</strain>
    </source>
</reference>
<name>A0A2H3GJ01_FUSOX</name>
<organism evidence="1 2">
    <name type="scientific">Fusarium oxysporum f. sp. radicis-cucumerinum</name>
    <dbReference type="NCBI Taxonomy" id="327505"/>
    <lineage>
        <taxon>Eukaryota</taxon>
        <taxon>Fungi</taxon>
        <taxon>Dikarya</taxon>
        <taxon>Ascomycota</taxon>
        <taxon>Pezizomycotina</taxon>
        <taxon>Sordariomycetes</taxon>
        <taxon>Hypocreomycetidae</taxon>
        <taxon>Hypocreales</taxon>
        <taxon>Nectriaceae</taxon>
        <taxon>Fusarium</taxon>
        <taxon>Fusarium oxysporum species complex</taxon>
    </lineage>
</organism>
<sequence>MQTLSETYPLAALRVRETQRYLSPLMKLALAHDSAVERMETIELYSLLPWHREMVVEYDSGKDAVADAGINDDATDARSARQVLIAISASARNGIVGMGGVVRNAAGAGAHDGIIAKYSITLARRDQQNAYTSELEAVTMLLRCMHYGL</sequence>
<dbReference type="STRING" id="327505.A0A2H3GJ01"/>
<reference evidence="1 2" key="2">
    <citation type="journal article" date="2017" name="Sci. Rep.">
        <title>A mobile pathogenicity chromosome in Fusarium oxysporum for infection of multiple cucurbit species.</title>
        <authorList>
            <person name="van Dam P."/>
            <person name="Fokkens L."/>
            <person name="Ayukawa Y."/>
            <person name="van der Gragt M."/>
            <person name="Ter Horst A."/>
            <person name="Brankovics B."/>
            <person name="Houterman P.M."/>
            <person name="Arie T."/>
            <person name="Rep M."/>
        </authorList>
    </citation>
    <scope>NUCLEOTIDE SEQUENCE [LARGE SCALE GENOMIC DNA]</scope>
    <source>
        <strain evidence="1 2">Forc016</strain>
    </source>
</reference>
<dbReference type="Proteomes" id="UP000219602">
    <property type="component" value="Chromosome 12"/>
</dbReference>
<evidence type="ECO:0000313" key="2">
    <source>
        <dbReference type="Proteomes" id="UP000219602"/>
    </source>
</evidence>
<gene>
    <name evidence="1" type="ORF">AU210_014616</name>
</gene>
<comment type="caution">
    <text evidence="1">The sequence shown here is derived from an EMBL/GenBank/DDBJ whole genome shotgun (WGS) entry which is preliminary data.</text>
</comment>
<proteinExistence type="predicted"/>